<proteinExistence type="predicted"/>
<feature type="transmembrane region" description="Helical" evidence="1">
    <location>
        <begin position="162"/>
        <end position="181"/>
    </location>
</feature>
<dbReference type="Proteomes" id="UP000741863">
    <property type="component" value="Unassembled WGS sequence"/>
</dbReference>
<dbReference type="InterPro" id="IPR003675">
    <property type="entry name" value="Rce1/LyrA-like_dom"/>
</dbReference>
<dbReference type="GO" id="GO:0006508">
    <property type="term" value="P:proteolysis"/>
    <property type="evidence" value="ECO:0007669"/>
    <property type="project" value="UniProtKB-KW"/>
</dbReference>
<feature type="transmembrane region" description="Helical" evidence="1">
    <location>
        <begin position="35"/>
        <end position="53"/>
    </location>
</feature>
<evidence type="ECO:0000259" key="2">
    <source>
        <dbReference type="Pfam" id="PF02517"/>
    </source>
</evidence>
<evidence type="ECO:0000313" key="4">
    <source>
        <dbReference type="Proteomes" id="UP000741863"/>
    </source>
</evidence>
<feature type="domain" description="CAAX prenyl protease 2/Lysostaphin resistance protein A-like" evidence="2">
    <location>
        <begin position="100"/>
        <end position="198"/>
    </location>
</feature>
<evidence type="ECO:0000313" key="3">
    <source>
        <dbReference type="EMBL" id="MBM7630911.1"/>
    </source>
</evidence>
<dbReference type="EMBL" id="JAFBEC010000001">
    <property type="protein sequence ID" value="MBM7630911.1"/>
    <property type="molecule type" value="Genomic_DNA"/>
</dbReference>
<keyword evidence="3" id="KW-0645">Protease</keyword>
<sequence length="214" mass="24306">MASRAKTTWILLSPIIIIAIGFVVATLFSSFINEWAWVPLAIVYWSLLGYCIYRFKGNKKVKSWLGKSRPSKGIVSLGWVVGLFPFTVLLMNLHVLNDPWIIGLWLLFAMINPVFEELYWRGLLLDAAMKRFPNWASIAYTTVFFVLSHPLMWGVFSIANQHVHVLLYLPILGVVWSLIYIKTGSLRFAIASHALVNIGILTVPVFLNLYIPPV</sequence>
<reference evidence="3 4" key="1">
    <citation type="submission" date="2021-01" db="EMBL/GenBank/DDBJ databases">
        <title>Genomic Encyclopedia of Type Strains, Phase IV (KMG-IV): sequencing the most valuable type-strain genomes for metagenomic binning, comparative biology and taxonomic classification.</title>
        <authorList>
            <person name="Goeker M."/>
        </authorList>
    </citation>
    <scope>NUCLEOTIDE SEQUENCE [LARGE SCALE GENOMIC DNA]</scope>
    <source>
        <strain evidence="3 4">DSM 25540</strain>
    </source>
</reference>
<comment type="caution">
    <text evidence="3">The sequence shown here is derived from an EMBL/GenBank/DDBJ whole genome shotgun (WGS) entry which is preliminary data.</text>
</comment>
<organism evidence="3 4">
    <name type="scientific">Geomicrobium sediminis</name>
    <dbReference type="NCBI Taxonomy" id="1347788"/>
    <lineage>
        <taxon>Bacteria</taxon>
        <taxon>Bacillati</taxon>
        <taxon>Bacillota</taxon>
        <taxon>Bacilli</taxon>
        <taxon>Bacillales</taxon>
        <taxon>Geomicrobium</taxon>
    </lineage>
</organism>
<dbReference type="Pfam" id="PF02517">
    <property type="entry name" value="Rce1-like"/>
    <property type="match status" value="1"/>
</dbReference>
<keyword evidence="1" id="KW-0812">Transmembrane</keyword>
<feature type="transmembrane region" description="Helical" evidence="1">
    <location>
        <begin position="74"/>
        <end position="94"/>
    </location>
</feature>
<name>A0ABS2P6E1_9BACL</name>
<protein>
    <submittedName>
        <fullName evidence="3">Membrane protease YdiL (CAAX protease family)</fullName>
    </submittedName>
</protein>
<feature type="transmembrane region" description="Helical" evidence="1">
    <location>
        <begin position="132"/>
        <end position="156"/>
    </location>
</feature>
<feature type="transmembrane region" description="Helical" evidence="1">
    <location>
        <begin position="100"/>
        <end position="120"/>
    </location>
</feature>
<dbReference type="GO" id="GO:0008233">
    <property type="term" value="F:peptidase activity"/>
    <property type="evidence" value="ECO:0007669"/>
    <property type="project" value="UniProtKB-KW"/>
</dbReference>
<gene>
    <name evidence="3" type="ORF">JOD17_000002</name>
</gene>
<feature type="transmembrane region" description="Helical" evidence="1">
    <location>
        <begin position="9"/>
        <end position="29"/>
    </location>
</feature>
<feature type="transmembrane region" description="Helical" evidence="1">
    <location>
        <begin position="188"/>
        <end position="211"/>
    </location>
</feature>
<keyword evidence="1" id="KW-0472">Membrane</keyword>
<keyword evidence="4" id="KW-1185">Reference proteome</keyword>
<accession>A0ABS2P6E1</accession>
<dbReference type="RefSeq" id="WP_204695077.1">
    <property type="nucleotide sequence ID" value="NZ_JAFBEC010000001.1"/>
</dbReference>
<keyword evidence="1" id="KW-1133">Transmembrane helix</keyword>
<keyword evidence="3" id="KW-0378">Hydrolase</keyword>
<evidence type="ECO:0000256" key="1">
    <source>
        <dbReference type="SAM" id="Phobius"/>
    </source>
</evidence>